<feature type="transmembrane region" description="Helical" evidence="1">
    <location>
        <begin position="117"/>
        <end position="144"/>
    </location>
</feature>
<comment type="caution">
    <text evidence="2">The sequence shown here is derived from an EMBL/GenBank/DDBJ whole genome shotgun (WGS) entry which is preliminary data.</text>
</comment>
<keyword evidence="1" id="KW-0472">Membrane</keyword>
<gene>
    <name evidence="2" type="ORF">FNH08_11510</name>
</gene>
<keyword evidence="1" id="KW-0812">Transmembrane</keyword>
<evidence type="ECO:0000256" key="1">
    <source>
        <dbReference type="SAM" id="Phobius"/>
    </source>
</evidence>
<keyword evidence="3" id="KW-1185">Reference proteome</keyword>
<evidence type="ECO:0000313" key="3">
    <source>
        <dbReference type="Proteomes" id="UP000400924"/>
    </source>
</evidence>
<dbReference type="RefSeq" id="WP_152771364.1">
    <property type="nucleotide sequence ID" value="NZ_VJZC01000056.1"/>
</dbReference>
<evidence type="ECO:0000313" key="2">
    <source>
        <dbReference type="EMBL" id="MPY57772.1"/>
    </source>
</evidence>
<feature type="transmembrane region" description="Helical" evidence="1">
    <location>
        <begin position="6"/>
        <end position="25"/>
    </location>
</feature>
<dbReference type="Proteomes" id="UP000400924">
    <property type="component" value="Unassembled WGS sequence"/>
</dbReference>
<reference evidence="2 3" key="1">
    <citation type="submission" date="2019-07" db="EMBL/GenBank/DDBJ databases">
        <title>New species of Amycolatopsis and Streptomyces.</title>
        <authorList>
            <person name="Duangmal K."/>
            <person name="Teo W.F.A."/>
            <person name="Lipun K."/>
        </authorList>
    </citation>
    <scope>NUCLEOTIDE SEQUENCE [LARGE SCALE GENOMIC DNA]</scope>
    <source>
        <strain evidence="2 3">NBRC 106415</strain>
    </source>
</reference>
<protein>
    <recommendedName>
        <fullName evidence="4">DUF3592 domain-containing protein</fullName>
    </recommendedName>
</protein>
<proteinExistence type="predicted"/>
<organism evidence="2 3">
    <name type="scientific">Streptomyces spongiae</name>
    <dbReference type="NCBI Taxonomy" id="565072"/>
    <lineage>
        <taxon>Bacteria</taxon>
        <taxon>Bacillati</taxon>
        <taxon>Actinomycetota</taxon>
        <taxon>Actinomycetes</taxon>
        <taxon>Kitasatosporales</taxon>
        <taxon>Streptomycetaceae</taxon>
        <taxon>Streptomyces</taxon>
    </lineage>
</organism>
<dbReference type="OrthoDB" id="4221100at2"/>
<sequence length="146" mass="15877">MELFLLLIPGLMIALVVFAAVKVIGRSREVRRAWSSGLTAQARCLRTYTTTSGGGQAAVRTTLHHVYEFWTWDGRVIRFDETNGPSTRVEGDIALVHYSADRPERATAHPPNRSGNAVATGCTLGCLGFVLLFALGFIVAVFSIPN</sequence>
<dbReference type="EMBL" id="VJZC01000056">
    <property type="protein sequence ID" value="MPY57772.1"/>
    <property type="molecule type" value="Genomic_DNA"/>
</dbReference>
<dbReference type="AlphaFoldDB" id="A0A5N8XE95"/>
<keyword evidence="1" id="KW-1133">Transmembrane helix</keyword>
<accession>A0A5N8XE95</accession>
<evidence type="ECO:0008006" key="4">
    <source>
        <dbReference type="Google" id="ProtNLM"/>
    </source>
</evidence>
<name>A0A5N8XE95_9ACTN</name>